<feature type="transmembrane region" description="Helical" evidence="1">
    <location>
        <begin position="21"/>
        <end position="43"/>
    </location>
</feature>
<comment type="caution">
    <text evidence="2">The sequence shown here is derived from an EMBL/GenBank/DDBJ whole genome shotgun (WGS) entry which is preliminary data.</text>
</comment>
<dbReference type="Proteomes" id="UP000014155">
    <property type="component" value="Unassembled WGS sequence"/>
</dbReference>
<evidence type="ECO:0000256" key="1">
    <source>
        <dbReference type="SAM" id="Phobius"/>
    </source>
</evidence>
<protein>
    <submittedName>
        <fullName evidence="2">Prepilin-type cleavage/methylation domain-containing protein</fullName>
    </submittedName>
</protein>
<organism evidence="2 3">
    <name type="scientific">Ruminiclostridium cellobioparum subsp. termitidis CT1112</name>
    <dbReference type="NCBI Taxonomy" id="1195236"/>
    <lineage>
        <taxon>Bacteria</taxon>
        <taxon>Bacillati</taxon>
        <taxon>Bacillota</taxon>
        <taxon>Clostridia</taxon>
        <taxon>Eubacteriales</taxon>
        <taxon>Oscillospiraceae</taxon>
        <taxon>Ruminiclostridium</taxon>
    </lineage>
</organism>
<keyword evidence="1" id="KW-0472">Membrane</keyword>
<keyword evidence="1" id="KW-1133">Transmembrane helix</keyword>
<evidence type="ECO:0000313" key="3">
    <source>
        <dbReference type="Proteomes" id="UP000014155"/>
    </source>
</evidence>
<dbReference type="Pfam" id="PF07963">
    <property type="entry name" value="N_methyl"/>
    <property type="match status" value="1"/>
</dbReference>
<proteinExistence type="predicted"/>
<dbReference type="InterPro" id="IPR012902">
    <property type="entry name" value="N_methyl_site"/>
</dbReference>
<keyword evidence="3" id="KW-1185">Reference proteome</keyword>
<name>S0FHS2_RUMCE</name>
<dbReference type="eggNOG" id="ENOG502ZVNG">
    <property type="taxonomic scope" value="Bacteria"/>
</dbReference>
<gene>
    <name evidence="2" type="ORF">CTER_2803</name>
</gene>
<sequence>MCKMGKGFDMGKILKNIKGMTLTEVIIALAVLGIISVPLIAVFSNSVLITQLTRNQLEVNAVVQIVKVEVTQAVKNGSLIKDFEEPGDISKAIDISPRSVGAESLYLEPGNETKFLHIDNSNLTGRYKYKVRYMDKAGATLDTLQPEPDTVELLIMLYSAGEKHLKDLKVDIHY</sequence>
<dbReference type="AlphaFoldDB" id="S0FHS2"/>
<dbReference type="STRING" id="1195236.CTER_2803"/>
<keyword evidence="1" id="KW-0812">Transmembrane</keyword>
<accession>S0FHS2</accession>
<dbReference type="EMBL" id="AORV01000039">
    <property type="protein sequence ID" value="EMS71320.1"/>
    <property type="molecule type" value="Genomic_DNA"/>
</dbReference>
<evidence type="ECO:0000313" key="2">
    <source>
        <dbReference type="EMBL" id="EMS71320.1"/>
    </source>
</evidence>
<reference evidence="2 3" key="1">
    <citation type="journal article" date="2013" name="Genome Announc.">
        <title>Draft Genome Sequence of the Cellulolytic, Mesophilic, Anaerobic Bacterium Clostridium termitidis Strain CT1112 (DSM 5398).</title>
        <authorList>
            <person name="Lal S."/>
            <person name="Ramachandran U."/>
            <person name="Zhang X."/>
            <person name="Munir R."/>
            <person name="Sparling R."/>
            <person name="Levin D.B."/>
        </authorList>
    </citation>
    <scope>NUCLEOTIDE SEQUENCE [LARGE SCALE GENOMIC DNA]</scope>
    <source>
        <strain evidence="2 3">CT1112</strain>
    </source>
</reference>
<dbReference type="PATRIC" id="fig|1195236.3.peg.3123"/>
<dbReference type="NCBIfam" id="TIGR02532">
    <property type="entry name" value="IV_pilin_GFxxxE"/>
    <property type="match status" value="1"/>
</dbReference>